<dbReference type="AlphaFoldDB" id="A0A5C5WN33"/>
<dbReference type="RefSeq" id="WP_146510623.1">
    <property type="nucleotide sequence ID" value="NZ_SIHI01000008.1"/>
</dbReference>
<evidence type="ECO:0000313" key="3">
    <source>
        <dbReference type="Proteomes" id="UP000317243"/>
    </source>
</evidence>
<keyword evidence="1" id="KW-0472">Membrane</keyword>
<accession>A0A5C5WN33</accession>
<sequence length="235" mass="25947">MSWLTGFLKSTVGRKFVMALTGLFLCFFLVVHLSGNLLLYVGGEAYDKYAHALHSNEEFLMLAETLLFAAFALHIVLAFTTTWENKSARKTGYRKTESKRDDRAFPLLLAPDYTMMVTGLVGMLFLIVHISDFKLEFGWGLEDMTPAQKAGLIVSDGTRLIIYMAGAIALGIHVSHGLASACQTIGFNHPKYTAGIQLVSRIFGVVVALGFSSFPVMAQMYPEWFQFVGTVTTGH</sequence>
<keyword evidence="1" id="KW-1133">Transmembrane helix</keyword>
<keyword evidence="3" id="KW-1185">Reference proteome</keyword>
<proteinExistence type="predicted"/>
<feature type="transmembrane region" description="Helical" evidence="1">
    <location>
        <begin position="160"/>
        <end position="186"/>
    </location>
</feature>
<dbReference type="InterPro" id="IPR011138">
    <property type="entry name" value="Cytochrome_b-558"/>
</dbReference>
<dbReference type="OrthoDB" id="9802842at2"/>
<protein>
    <recommendedName>
        <fullName evidence="4">Succinate dehydrogenase/Fumarate reductase transmembrane subunit</fullName>
    </recommendedName>
</protein>
<feature type="transmembrane region" description="Helical" evidence="1">
    <location>
        <begin position="104"/>
        <end position="130"/>
    </location>
</feature>
<evidence type="ECO:0008006" key="4">
    <source>
        <dbReference type="Google" id="ProtNLM"/>
    </source>
</evidence>
<gene>
    <name evidence="2" type="ORF">KOR42_31340</name>
</gene>
<feature type="transmembrane region" description="Helical" evidence="1">
    <location>
        <begin position="16"/>
        <end position="39"/>
    </location>
</feature>
<name>A0A5C5WN33_9PLAN</name>
<evidence type="ECO:0000256" key="1">
    <source>
        <dbReference type="SAM" id="Phobius"/>
    </source>
</evidence>
<evidence type="ECO:0000313" key="2">
    <source>
        <dbReference type="EMBL" id="TWT52037.1"/>
    </source>
</evidence>
<organism evidence="2 3">
    <name type="scientific">Thalassoglobus neptunius</name>
    <dbReference type="NCBI Taxonomy" id="1938619"/>
    <lineage>
        <taxon>Bacteria</taxon>
        <taxon>Pseudomonadati</taxon>
        <taxon>Planctomycetota</taxon>
        <taxon>Planctomycetia</taxon>
        <taxon>Planctomycetales</taxon>
        <taxon>Planctomycetaceae</taxon>
        <taxon>Thalassoglobus</taxon>
    </lineage>
</organism>
<keyword evidence="1" id="KW-0812">Transmembrane</keyword>
<comment type="caution">
    <text evidence="2">The sequence shown here is derived from an EMBL/GenBank/DDBJ whole genome shotgun (WGS) entry which is preliminary data.</text>
</comment>
<feature type="transmembrane region" description="Helical" evidence="1">
    <location>
        <begin position="198"/>
        <end position="218"/>
    </location>
</feature>
<dbReference type="EMBL" id="SIHI01000008">
    <property type="protein sequence ID" value="TWT52037.1"/>
    <property type="molecule type" value="Genomic_DNA"/>
</dbReference>
<dbReference type="SUPFAM" id="SSF81343">
    <property type="entry name" value="Fumarate reductase respiratory complex transmembrane subunits"/>
    <property type="match status" value="1"/>
</dbReference>
<dbReference type="Proteomes" id="UP000317243">
    <property type="component" value="Unassembled WGS sequence"/>
</dbReference>
<dbReference type="CDD" id="cd03498">
    <property type="entry name" value="SQR_TypeB_2_TM"/>
    <property type="match status" value="1"/>
</dbReference>
<reference evidence="2 3" key="1">
    <citation type="submission" date="2019-02" db="EMBL/GenBank/DDBJ databases">
        <title>Deep-cultivation of Planctomycetes and their phenomic and genomic characterization uncovers novel biology.</title>
        <authorList>
            <person name="Wiegand S."/>
            <person name="Jogler M."/>
            <person name="Boedeker C."/>
            <person name="Pinto D."/>
            <person name="Vollmers J."/>
            <person name="Rivas-Marin E."/>
            <person name="Kohn T."/>
            <person name="Peeters S.H."/>
            <person name="Heuer A."/>
            <person name="Rast P."/>
            <person name="Oberbeckmann S."/>
            <person name="Bunk B."/>
            <person name="Jeske O."/>
            <person name="Meyerdierks A."/>
            <person name="Storesund J.E."/>
            <person name="Kallscheuer N."/>
            <person name="Luecker S."/>
            <person name="Lage O.M."/>
            <person name="Pohl T."/>
            <person name="Merkel B.J."/>
            <person name="Hornburger P."/>
            <person name="Mueller R.-W."/>
            <person name="Bruemmer F."/>
            <person name="Labrenz M."/>
            <person name="Spormann A.M."/>
            <person name="Op Den Camp H."/>
            <person name="Overmann J."/>
            <person name="Amann R."/>
            <person name="Jetten M.S.M."/>
            <person name="Mascher T."/>
            <person name="Medema M.H."/>
            <person name="Devos D.P."/>
            <person name="Kaster A.-K."/>
            <person name="Ovreas L."/>
            <person name="Rohde M."/>
            <person name="Galperin M.Y."/>
            <person name="Jogler C."/>
        </authorList>
    </citation>
    <scope>NUCLEOTIDE SEQUENCE [LARGE SCALE GENOMIC DNA]</scope>
    <source>
        <strain evidence="2 3">KOR42</strain>
    </source>
</reference>
<dbReference type="Gene3D" id="1.20.1300.10">
    <property type="entry name" value="Fumarate reductase/succinate dehydrogenase, transmembrane subunit"/>
    <property type="match status" value="1"/>
</dbReference>
<dbReference type="GO" id="GO:0016020">
    <property type="term" value="C:membrane"/>
    <property type="evidence" value="ECO:0007669"/>
    <property type="project" value="InterPro"/>
</dbReference>
<dbReference type="InterPro" id="IPR034804">
    <property type="entry name" value="SQR/QFR_C/D"/>
</dbReference>
<dbReference type="NCBIfam" id="TIGR02046">
    <property type="entry name" value="sdhC_b558_fam"/>
    <property type="match status" value="1"/>
</dbReference>
<feature type="transmembrane region" description="Helical" evidence="1">
    <location>
        <begin position="59"/>
        <end position="83"/>
    </location>
</feature>